<proteinExistence type="predicted"/>
<keyword evidence="4" id="KW-0045">Antibiotic biosynthesis</keyword>
<dbReference type="SUPFAM" id="SSF52777">
    <property type="entry name" value="CoA-dependent acyltransferases"/>
    <property type="match status" value="1"/>
</dbReference>
<dbReference type="GO" id="GO:0008610">
    <property type="term" value="P:lipid biosynthetic process"/>
    <property type="evidence" value="ECO:0007669"/>
    <property type="project" value="UniProtKB-ARBA"/>
</dbReference>
<dbReference type="PANTHER" id="PTHR45527">
    <property type="entry name" value="NONRIBOSOMAL PEPTIDE SYNTHETASE"/>
    <property type="match status" value="1"/>
</dbReference>
<dbReference type="InterPro" id="IPR036736">
    <property type="entry name" value="ACP-like_sf"/>
</dbReference>
<evidence type="ECO:0000259" key="6">
    <source>
        <dbReference type="Pfam" id="PF00668"/>
    </source>
</evidence>
<dbReference type="PANTHER" id="PTHR45527:SF1">
    <property type="entry name" value="FATTY ACID SYNTHASE"/>
    <property type="match status" value="1"/>
</dbReference>
<name>A0A9X1GFU0_ENTFC</name>
<gene>
    <name evidence="7" type="ORF">KYX88_16180</name>
</gene>
<dbReference type="InterPro" id="IPR009081">
    <property type="entry name" value="PP-bd_ACP"/>
</dbReference>
<dbReference type="GO" id="GO:0009239">
    <property type="term" value="P:enterobactin biosynthetic process"/>
    <property type="evidence" value="ECO:0007669"/>
    <property type="project" value="TreeGrafter"/>
</dbReference>
<dbReference type="GO" id="GO:0043041">
    <property type="term" value="P:amino acid activation for nonribosomal peptide biosynthetic process"/>
    <property type="evidence" value="ECO:0007669"/>
    <property type="project" value="TreeGrafter"/>
</dbReference>
<organism evidence="7 8">
    <name type="scientific">Enterococcus faecium</name>
    <name type="common">Streptococcus faecium</name>
    <dbReference type="NCBI Taxonomy" id="1352"/>
    <lineage>
        <taxon>Bacteria</taxon>
        <taxon>Bacillati</taxon>
        <taxon>Bacillota</taxon>
        <taxon>Bacilli</taxon>
        <taxon>Lactobacillales</taxon>
        <taxon>Enterococcaceae</taxon>
        <taxon>Enterococcus</taxon>
    </lineage>
</organism>
<dbReference type="SUPFAM" id="SSF47336">
    <property type="entry name" value="ACP-like"/>
    <property type="match status" value="1"/>
</dbReference>
<comment type="cofactor">
    <cofactor evidence="1">
        <name>pantetheine 4'-phosphate</name>
        <dbReference type="ChEBI" id="CHEBI:47942"/>
    </cofactor>
</comment>
<evidence type="ECO:0000313" key="8">
    <source>
        <dbReference type="Proteomes" id="UP001139644"/>
    </source>
</evidence>
<dbReference type="GO" id="GO:0047527">
    <property type="term" value="F:2,3-dihydroxybenzoate-serine ligase activity"/>
    <property type="evidence" value="ECO:0007669"/>
    <property type="project" value="TreeGrafter"/>
</dbReference>
<evidence type="ECO:0000256" key="2">
    <source>
        <dbReference type="ARBA" id="ARBA00022450"/>
    </source>
</evidence>
<dbReference type="Gene3D" id="1.10.1200.10">
    <property type="entry name" value="ACP-like"/>
    <property type="match status" value="1"/>
</dbReference>
<dbReference type="Pfam" id="PF00550">
    <property type="entry name" value="PP-binding"/>
    <property type="match status" value="1"/>
</dbReference>
<dbReference type="Pfam" id="PF00668">
    <property type="entry name" value="Condensation"/>
    <property type="match status" value="1"/>
</dbReference>
<keyword evidence="2" id="KW-0596">Phosphopantetheine</keyword>
<feature type="domain" description="Condensation" evidence="6">
    <location>
        <begin position="84"/>
        <end position="214"/>
    </location>
</feature>
<dbReference type="GO" id="GO:0031177">
    <property type="term" value="F:phosphopantetheine binding"/>
    <property type="evidence" value="ECO:0007669"/>
    <property type="project" value="TreeGrafter"/>
</dbReference>
<evidence type="ECO:0000256" key="4">
    <source>
        <dbReference type="ARBA" id="ARBA00023194"/>
    </source>
</evidence>
<evidence type="ECO:0000256" key="1">
    <source>
        <dbReference type="ARBA" id="ARBA00001957"/>
    </source>
</evidence>
<dbReference type="RefSeq" id="WP_220715996.1">
    <property type="nucleotide sequence ID" value="NZ_JAIFOC010000575.1"/>
</dbReference>
<dbReference type="PROSITE" id="PS00012">
    <property type="entry name" value="PHOSPHOPANTETHEINE"/>
    <property type="match status" value="1"/>
</dbReference>
<evidence type="ECO:0008006" key="9">
    <source>
        <dbReference type="Google" id="ProtNLM"/>
    </source>
</evidence>
<reference evidence="7" key="1">
    <citation type="journal article" date="2022" name="J. Anim. Sci.">
        <title>Whole genome sequence analyses-based assessment of virulence potential and antimicrobial susceptibilities and resistance of Enterococcus faecium strains isolated from commercial swine and cattle probiotic products.</title>
        <authorList>
            <person name="Shridhar P.B."/>
            <person name="Amachawadi R.G."/>
            <person name="Tokach M."/>
            <person name="Patel I."/>
            <person name="Gangiredla J."/>
            <person name="Mammel M."/>
            <person name="Nagaraja T.G."/>
        </authorList>
    </citation>
    <scope>NUCLEOTIDE SEQUENCE</scope>
    <source>
        <strain evidence="7">EF215</strain>
    </source>
</reference>
<evidence type="ECO:0000259" key="5">
    <source>
        <dbReference type="Pfam" id="PF00550"/>
    </source>
</evidence>
<dbReference type="EMBL" id="JAIFOC010000575">
    <property type="protein sequence ID" value="MBX4224215.1"/>
    <property type="molecule type" value="Genomic_DNA"/>
</dbReference>
<accession>A0A9X1GFU0</accession>
<keyword evidence="3" id="KW-0597">Phosphoprotein</keyword>
<dbReference type="InterPro" id="IPR023213">
    <property type="entry name" value="CAT-like_dom_sf"/>
</dbReference>
<evidence type="ECO:0000313" key="7">
    <source>
        <dbReference type="EMBL" id="MBX4224215.1"/>
    </source>
</evidence>
<feature type="non-terminal residue" evidence="7">
    <location>
        <position position="1"/>
    </location>
</feature>
<protein>
    <recommendedName>
        <fullName evidence="9">Carrier domain-containing protein</fullName>
    </recommendedName>
</protein>
<comment type="caution">
    <text evidence="7">The sequence shown here is derived from an EMBL/GenBank/DDBJ whole genome shotgun (WGS) entry which is preliminary data.</text>
</comment>
<dbReference type="Gene3D" id="3.30.559.10">
    <property type="entry name" value="Chloramphenicol acetyltransferase-like domain"/>
    <property type="match status" value="1"/>
</dbReference>
<evidence type="ECO:0000256" key="3">
    <source>
        <dbReference type="ARBA" id="ARBA00022553"/>
    </source>
</evidence>
<dbReference type="InterPro" id="IPR006162">
    <property type="entry name" value="Ppantetheine_attach_site"/>
</dbReference>
<dbReference type="Proteomes" id="UP001139644">
    <property type="component" value="Unassembled WGS sequence"/>
</dbReference>
<sequence>EFVSPQTVREIELANVVCALLDIEKVSILDDFYKLGGNSILALKLSNKINLQVKQILQAKTIFSMAKMEPRKKQLQNYQVKIKEKIELSFAQERLWFIDQFEEDSSAYNVPIILTLRTNTSRKKIEEALVKIVERHEVLRTLIIYGYPVIQPEKLKILHQSIDAKEFVEQRFNLEEALPIKVNIYNDQLMISIHHIAFDGWSTEILLKELNDLYH</sequence>
<dbReference type="AlphaFoldDB" id="A0A9X1GFU0"/>
<dbReference type="InterPro" id="IPR001242">
    <property type="entry name" value="Condensation_dom"/>
</dbReference>
<dbReference type="GO" id="GO:0009366">
    <property type="term" value="C:enterobactin synthetase complex"/>
    <property type="evidence" value="ECO:0007669"/>
    <property type="project" value="TreeGrafter"/>
</dbReference>
<feature type="non-terminal residue" evidence="7">
    <location>
        <position position="215"/>
    </location>
</feature>
<feature type="domain" description="Carrier" evidence="5">
    <location>
        <begin position="13"/>
        <end position="53"/>
    </location>
</feature>
<dbReference type="GO" id="GO:0005829">
    <property type="term" value="C:cytosol"/>
    <property type="evidence" value="ECO:0007669"/>
    <property type="project" value="TreeGrafter"/>
</dbReference>